<organism evidence="1 2">
    <name type="scientific">Candidatus Uhrbacteria bacterium GW2011_GWF2_44_350</name>
    <dbReference type="NCBI Taxonomy" id="1619000"/>
    <lineage>
        <taxon>Bacteria</taxon>
        <taxon>Candidatus Uhriibacteriota</taxon>
    </lineage>
</organism>
<evidence type="ECO:0000313" key="1">
    <source>
        <dbReference type="EMBL" id="KKT68033.1"/>
    </source>
</evidence>
<dbReference type="AlphaFoldDB" id="A0A0G1J9H9"/>
<dbReference type="Gene3D" id="3.10.450.50">
    <property type="match status" value="1"/>
</dbReference>
<name>A0A0G1J9H9_9BACT</name>
<accession>A0A0G1J9H9</accession>
<dbReference type="EMBL" id="LCJB01000089">
    <property type="protein sequence ID" value="KKT68033.1"/>
    <property type="molecule type" value="Genomic_DNA"/>
</dbReference>
<gene>
    <name evidence="1" type="ORF">UW63_C0089G0004</name>
</gene>
<proteinExistence type="predicted"/>
<dbReference type="SUPFAM" id="SSF103642">
    <property type="entry name" value="Sec-C motif"/>
    <property type="match status" value="1"/>
</dbReference>
<protein>
    <submittedName>
        <fullName evidence="1">SEC-C motif domain protein</fullName>
    </submittedName>
</protein>
<dbReference type="Proteomes" id="UP000034154">
    <property type="component" value="Unassembled WGS sequence"/>
</dbReference>
<reference evidence="1 2" key="1">
    <citation type="journal article" date="2015" name="Nature">
        <title>rRNA introns, odd ribosomes, and small enigmatic genomes across a large radiation of phyla.</title>
        <authorList>
            <person name="Brown C.T."/>
            <person name="Hug L.A."/>
            <person name="Thomas B.C."/>
            <person name="Sharon I."/>
            <person name="Castelle C.J."/>
            <person name="Singh A."/>
            <person name="Wilkins M.J."/>
            <person name="Williams K.H."/>
            <person name="Banfield J.F."/>
        </authorList>
    </citation>
    <scope>NUCLEOTIDE SEQUENCE [LARGE SCALE GENOMIC DNA]</scope>
</reference>
<sequence length="450" mass="53945">MGRFFYSKFVKLLEVDNFDNIFIQLKPNVIRLKKQFKFLLNFQVKKLTLSFMSHPYGQLSANLKGVCIDYVSNYLRDEFETYLLDKKRDHSDKKYSKDEYFQDMDNFLLFGRTEYDKPILKTIEENLQLSKEEKSTLEEWQKEGFRSVFDVLEITKDYLHLLDLVSETKLTVYTNNDEFPPEFFPAVQKKKFLLTNILPVHDIWFLSGGQIFIGKEHEETIFREFIQKQPPEDCFRNNPKKLQNAFELQKEYYDCFISTFGADEVIINGREVAKIEDTFFRAWYKKHDLPYNSIEINLESEILESDEVGVVIDEREGTHYFEEYGRFRKIFSEDGEITEDQKEIFNGYLINDEIPAFVFKRMKERYPKKFSEVIKKIVPHSKFKFDPINNFNLLMDHYKPFWQKVFPSVHPLNQYFKKYYYKQSETNNKIGRNDSCPCDSDLKFKKCCGK</sequence>
<dbReference type="Pfam" id="PF02810">
    <property type="entry name" value="SEC-C"/>
    <property type="match status" value="1"/>
</dbReference>
<evidence type="ECO:0000313" key="2">
    <source>
        <dbReference type="Proteomes" id="UP000034154"/>
    </source>
</evidence>
<dbReference type="InterPro" id="IPR004027">
    <property type="entry name" value="SEC_C_motif"/>
</dbReference>
<comment type="caution">
    <text evidence="1">The sequence shown here is derived from an EMBL/GenBank/DDBJ whole genome shotgun (WGS) entry which is preliminary data.</text>
</comment>